<name>A0A8S9GUW5_BRACR</name>
<protein>
    <submittedName>
        <fullName evidence="2">Uncharacterized protein</fullName>
    </submittedName>
</protein>
<evidence type="ECO:0000256" key="1">
    <source>
        <dbReference type="SAM" id="MobiDB-lite"/>
    </source>
</evidence>
<gene>
    <name evidence="2" type="ORF">F2Q70_00023070</name>
</gene>
<accession>A0A8S9GUW5</accession>
<organism evidence="2">
    <name type="scientific">Brassica cretica</name>
    <name type="common">Mustard</name>
    <dbReference type="NCBI Taxonomy" id="69181"/>
    <lineage>
        <taxon>Eukaryota</taxon>
        <taxon>Viridiplantae</taxon>
        <taxon>Streptophyta</taxon>
        <taxon>Embryophyta</taxon>
        <taxon>Tracheophyta</taxon>
        <taxon>Spermatophyta</taxon>
        <taxon>Magnoliopsida</taxon>
        <taxon>eudicotyledons</taxon>
        <taxon>Gunneridae</taxon>
        <taxon>Pentapetalae</taxon>
        <taxon>rosids</taxon>
        <taxon>malvids</taxon>
        <taxon>Brassicales</taxon>
        <taxon>Brassicaceae</taxon>
        <taxon>Brassiceae</taxon>
        <taxon>Brassica</taxon>
    </lineage>
</organism>
<dbReference type="AlphaFoldDB" id="A0A8S9GUW5"/>
<feature type="region of interest" description="Disordered" evidence="1">
    <location>
        <begin position="24"/>
        <end position="57"/>
    </location>
</feature>
<dbReference type="EMBL" id="QGKY02001925">
    <property type="protein sequence ID" value="KAF2547988.1"/>
    <property type="molecule type" value="Genomic_DNA"/>
</dbReference>
<evidence type="ECO:0000313" key="2">
    <source>
        <dbReference type="EMBL" id="KAF2547988.1"/>
    </source>
</evidence>
<sequence length="57" mass="6521">MNQSKPKVAQLDDEANRRLLLRGIESGSKQKEKNNNAEKMNAPLNNRGNRFLIDQLN</sequence>
<reference evidence="2" key="1">
    <citation type="submission" date="2019-12" db="EMBL/GenBank/DDBJ databases">
        <title>Genome sequencing and annotation of Brassica cretica.</title>
        <authorList>
            <person name="Studholme D.J."/>
            <person name="Sarris P.F."/>
        </authorList>
    </citation>
    <scope>NUCLEOTIDE SEQUENCE</scope>
    <source>
        <strain evidence="2">PFS-102/07</strain>
        <tissue evidence="2">Leaf</tissue>
    </source>
</reference>
<comment type="caution">
    <text evidence="2">The sequence shown here is derived from an EMBL/GenBank/DDBJ whole genome shotgun (WGS) entry which is preliminary data.</text>
</comment>
<proteinExistence type="predicted"/>